<feature type="signal peptide" evidence="16">
    <location>
        <begin position="1"/>
        <end position="16"/>
    </location>
</feature>
<comment type="caution">
    <text evidence="17">The sequence shown here is derived from an EMBL/GenBank/DDBJ whole genome shotgun (WGS) entry which is preliminary data.</text>
</comment>
<evidence type="ECO:0000256" key="16">
    <source>
        <dbReference type="SAM" id="SignalP"/>
    </source>
</evidence>
<dbReference type="GO" id="GO:0006805">
    <property type="term" value="P:xenobiotic metabolic process"/>
    <property type="evidence" value="ECO:0007669"/>
    <property type="project" value="TreeGrafter"/>
</dbReference>
<dbReference type="InterPro" id="IPR050182">
    <property type="entry name" value="Cytochrome_P450_fam2"/>
</dbReference>
<dbReference type="PANTHER" id="PTHR24300">
    <property type="entry name" value="CYTOCHROME P450 508A4-RELATED"/>
    <property type="match status" value="1"/>
</dbReference>
<feature type="chain" id="PRO_5025569177" evidence="16">
    <location>
        <begin position="17"/>
        <end position="523"/>
    </location>
</feature>
<keyword evidence="6 14" id="KW-0349">Heme</keyword>
<dbReference type="InterPro" id="IPR017972">
    <property type="entry name" value="Cyt_P450_CS"/>
</dbReference>
<dbReference type="GO" id="GO:0016712">
    <property type="term" value="F:oxidoreductase activity, acting on paired donors, with incorporation or reduction of molecular oxygen, reduced flavin or flavoprotein as one donor, and incorporation of one atom of oxygen"/>
    <property type="evidence" value="ECO:0007669"/>
    <property type="project" value="TreeGrafter"/>
</dbReference>
<evidence type="ECO:0000256" key="3">
    <source>
        <dbReference type="ARBA" id="ARBA00004174"/>
    </source>
</evidence>
<evidence type="ECO:0000256" key="13">
    <source>
        <dbReference type="ARBA" id="ARBA00023136"/>
    </source>
</evidence>
<evidence type="ECO:0000256" key="12">
    <source>
        <dbReference type="ARBA" id="ARBA00023033"/>
    </source>
</evidence>
<reference evidence="17" key="3">
    <citation type="submission" date="2019-06" db="EMBL/GenBank/DDBJ databases">
        <authorList>
            <person name="Poynton C."/>
            <person name="Hasenbein S."/>
            <person name="Benoit J.B."/>
            <person name="Sepulveda M.S."/>
            <person name="Poelchau M.F."/>
            <person name="Murali S.C."/>
            <person name="Chen S."/>
            <person name="Glastad K.M."/>
            <person name="Werren J.H."/>
            <person name="Vineis J.H."/>
            <person name="Bowen J.L."/>
            <person name="Friedrich M."/>
            <person name="Jones J."/>
            <person name="Robertson H.M."/>
            <person name="Feyereisen R."/>
            <person name="Mechler-Hickson A."/>
            <person name="Mathers N."/>
            <person name="Lee C.E."/>
            <person name="Colbourne J.K."/>
            <person name="Biales A."/>
            <person name="Johnston J.S."/>
            <person name="Wellborn G.A."/>
            <person name="Rosendale A.J."/>
            <person name="Cridge A.G."/>
            <person name="Munoz-Torres M.C."/>
            <person name="Bain P.A."/>
            <person name="Manny A.R."/>
            <person name="Major K.M."/>
            <person name="Lambert F.N."/>
            <person name="Vulpe C.D."/>
            <person name="Tuck P."/>
            <person name="Blalock B.J."/>
            <person name="Lin Y.-Y."/>
            <person name="Smith M.E."/>
            <person name="Ochoa-Acuna H."/>
            <person name="Chen M.-J.M."/>
            <person name="Childers C.P."/>
            <person name="Qu J."/>
            <person name="Dugan S."/>
            <person name="Lee S.L."/>
            <person name="Chao H."/>
            <person name="Dinh H."/>
            <person name="Han Y."/>
            <person name="Doddapaneni H."/>
            <person name="Worley K.C."/>
            <person name="Muzny D.M."/>
            <person name="Gibbs R.A."/>
            <person name="Richards S."/>
        </authorList>
    </citation>
    <scope>NUCLEOTIDE SEQUENCE</scope>
    <source>
        <strain evidence="17">HAZT.00-mixed</strain>
        <tissue evidence="17">Whole organism</tissue>
    </source>
</reference>
<evidence type="ECO:0000313" key="17">
    <source>
        <dbReference type="EMBL" id="KAA0200343.1"/>
    </source>
</evidence>
<evidence type="ECO:0000256" key="11">
    <source>
        <dbReference type="ARBA" id="ARBA00023004"/>
    </source>
</evidence>
<dbReference type="Proteomes" id="UP000711488">
    <property type="component" value="Unassembled WGS sequence"/>
</dbReference>
<reference evidence="17" key="2">
    <citation type="journal article" date="2018" name="Environ. Sci. Technol.">
        <title>The Toxicogenome of Hyalella azteca: A Model for Sediment Ecotoxicology and Evolutionary Toxicology.</title>
        <authorList>
            <person name="Poynton H.C."/>
            <person name="Hasenbein S."/>
            <person name="Benoit J.B."/>
            <person name="Sepulveda M.S."/>
            <person name="Poelchau M.F."/>
            <person name="Hughes D.S.T."/>
            <person name="Murali S.C."/>
            <person name="Chen S."/>
            <person name="Glastad K.M."/>
            <person name="Goodisman M.A.D."/>
            <person name="Werren J.H."/>
            <person name="Vineis J.H."/>
            <person name="Bowen J.L."/>
            <person name="Friedrich M."/>
            <person name="Jones J."/>
            <person name="Robertson H.M."/>
            <person name="Feyereisen R."/>
            <person name="Mechler-Hickson A."/>
            <person name="Mathers N."/>
            <person name="Lee C.E."/>
            <person name="Colbourne J.K."/>
            <person name="Biales A."/>
            <person name="Johnston J.S."/>
            <person name="Wellborn G.A."/>
            <person name="Rosendale A.J."/>
            <person name="Cridge A.G."/>
            <person name="Munoz-Torres M.C."/>
            <person name="Bain P.A."/>
            <person name="Manny A.R."/>
            <person name="Major K.M."/>
            <person name="Lambert F.N."/>
            <person name="Vulpe C.D."/>
            <person name="Tuck P."/>
            <person name="Blalock B.J."/>
            <person name="Lin Y.Y."/>
            <person name="Smith M.E."/>
            <person name="Ochoa-Acuna H."/>
            <person name="Chen M.M."/>
            <person name="Childers C.P."/>
            <person name="Qu J."/>
            <person name="Dugan S."/>
            <person name="Lee S.L."/>
            <person name="Chao H."/>
            <person name="Dinh H."/>
            <person name="Han Y."/>
            <person name="Doddapaneni H."/>
            <person name="Worley K.C."/>
            <person name="Muzny D.M."/>
            <person name="Gibbs R.A."/>
            <person name="Richards S."/>
        </authorList>
    </citation>
    <scope>NUCLEOTIDE SEQUENCE</scope>
    <source>
        <strain evidence="17">HAZT.00-mixed</strain>
        <tissue evidence="17">Whole organism</tissue>
    </source>
</reference>
<dbReference type="PRINTS" id="PR00385">
    <property type="entry name" value="P450"/>
</dbReference>
<dbReference type="AlphaFoldDB" id="A0A6A0H5G2"/>
<organism evidence="17">
    <name type="scientific">Hyalella azteca</name>
    <name type="common">Amphipod</name>
    <dbReference type="NCBI Taxonomy" id="294128"/>
    <lineage>
        <taxon>Eukaryota</taxon>
        <taxon>Metazoa</taxon>
        <taxon>Ecdysozoa</taxon>
        <taxon>Arthropoda</taxon>
        <taxon>Crustacea</taxon>
        <taxon>Multicrustacea</taxon>
        <taxon>Malacostraca</taxon>
        <taxon>Eumalacostraca</taxon>
        <taxon>Peracarida</taxon>
        <taxon>Amphipoda</taxon>
        <taxon>Senticaudata</taxon>
        <taxon>Talitrida</taxon>
        <taxon>Talitroidea</taxon>
        <taxon>Hyalellidae</taxon>
        <taxon>Hyalella</taxon>
    </lineage>
</organism>
<evidence type="ECO:0000256" key="15">
    <source>
        <dbReference type="RuleBase" id="RU000461"/>
    </source>
</evidence>
<dbReference type="PRINTS" id="PR00463">
    <property type="entry name" value="EP450I"/>
</dbReference>
<keyword evidence="10 15" id="KW-0560">Oxidoreductase</keyword>
<evidence type="ECO:0000256" key="5">
    <source>
        <dbReference type="ARBA" id="ARBA00010617"/>
    </source>
</evidence>
<comment type="cofactor">
    <cofactor evidence="1 14">
        <name>heme</name>
        <dbReference type="ChEBI" id="CHEBI:30413"/>
    </cofactor>
</comment>
<evidence type="ECO:0000256" key="14">
    <source>
        <dbReference type="PIRSR" id="PIRSR602401-1"/>
    </source>
</evidence>
<accession>A0A6A0H5G2</accession>
<comment type="function">
    <text evidence="2">May be involved in the metabolism of insect hormones and in the breakdown of synthetic insecticides.</text>
</comment>
<dbReference type="InterPro" id="IPR001128">
    <property type="entry name" value="Cyt_P450"/>
</dbReference>
<dbReference type="FunFam" id="1.10.630.10:FF:000238">
    <property type="entry name" value="Cytochrome P450 2A6"/>
    <property type="match status" value="1"/>
</dbReference>
<comment type="subcellular location">
    <subcellularLocation>
        <location evidence="4">Endoplasmic reticulum membrane</location>
        <topology evidence="4">Peripheral membrane protein</topology>
    </subcellularLocation>
    <subcellularLocation>
        <location evidence="3">Microsome membrane</location>
        <topology evidence="3">Peripheral membrane protein</topology>
    </subcellularLocation>
</comment>
<keyword evidence="12 15" id="KW-0503">Monooxygenase</keyword>
<dbReference type="Gene3D" id="1.10.630.10">
    <property type="entry name" value="Cytochrome P450"/>
    <property type="match status" value="1"/>
</dbReference>
<evidence type="ECO:0000256" key="4">
    <source>
        <dbReference type="ARBA" id="ARBA00004406"/>
    </source>
</evidence>
<reference evidence="17" key="1">
    <citation type="submission" date="2014-08" db="EMBL/GenBank/DDBJ databases">
        <authorList>
            <person name="Murali S."/>
            <person name="Richards S."/>
            <person name="Bandaranaike D."/>
            <person name="Bellair M."/>
            <person name="Blankenburg K."/>
            <person name="Chao H."/>
            <person name="Dinh H."/>
            <person name="Doddapaneni H."/>
            <person name="Dugan-Rocha S."/>
            <person name="Elkadiri S."/>
            <person name="Gnanaolivu R."/>
            <person name="Hughes D."/>
            <person name="Lee S."/>
            <person name="Li M."/>
            <person name="Ming W."/>
            <person name="Munidasa M."/>
            <person name="Muniz J."/>
            <person name="Nguyen L."/>
            <person name="Osuji N."/>
            <person name="Pu L.-L."/>
            <person name="Puazo M."/>
            <person name="Skinner E."/>
            <person name="Qu C."/>
            <person name="Quiroz J."/>
            <person name="Raj R."/>
            <person name="Weissenberger G."/>
            <person name="Xin Y."/>
            <person name="Zou X."/>
            <person name="Han Y."/>
            <person name="Worley K."/>
            <person name="Muzny D."/>
            <person name="Gibbs R."/>
        </authorList>
    </citation>
    <scope>NUCLEOTIDE SEQUENCE</scope>
    <source>
        <strain evidence="17">HAZT.00-mixed</strain>
        <tissue evidence="17">Whole organism</tissue>
    </source>
</reference>
<keyword evidence="11 14" id="KW-0408">Iron</keyword>
<keyword evidence="9" id="KW-0492">Microsome</keyword>
<evidence type="ECO:0000256" key="1">
    <source>
        <dbReference type="ARBA" id="ARBA00001971"/>
    </source>
</evidence>
<dbReference type="OrthoDB" id="6367128at2759"/>
<dbReference type="GO" id="GO:0005789">
    <property type="term" value="C:endoplasmic reticulum membrane"/>
    <property type="evidence" value="ECO:0007669"/>
    <property type="project" value="UniProtKB-SubCell"/>
</dbReference>
<dbReference type="InterPro" id="IPR002401">
    <property type="entry name" value="Cyt_P450_E_grp-I"/>
</dbReference>
<evidence type="ECO:0000256" key="6">
    <source>
        <dbReference type="ARBA" id="ARBA00022617"/>
    </source>
</evidence>
<evidence type="ECO:0000256" key="7">
    <source>
        <dbReference type="ARBA" id="ARBA00022723"/>
    </source>
</evidence>
<dbReference type="GO" id="GO:0006082">
    <property type="term" value="P:organic acid metabolic process"/>
    <property type="evidence" value="ECO:0007669"/>
    <property type="project" value="TreeGrafter"/>
</dbReference>
<dbReference type="GO" id="GO:0020037">
    <property type="term" value="F:heme binding"/>
    <property type="evidence" value="ECO:0007669"/>
    <property type="project" value="InterPro"/>
</dbReference>
<keyword evidence="13" id="KW-0472">Membrane</keyword>
<evidence type="ECO:0000256" key="10">
    <source>
        <dbReference type="ARBA" id="ARBA00023002"/>
    </source>
</evidence>
<feature type="binding site" description="axial binding residue" evidence="14">
    <location>
        <position position="467"/>
    </location>
    <ligand>
        <name>heme</name>
        <dbReference type="ChEBI" id="CHEBI:30413"/>
    </ligand>
    <ligandPart>
        <name>Fe</name>
        <dbReference type="ChEBI" id="CHEBI:18248"/>
    </ligandPart>
</feature>
<evidence type="ECO:0000256" key="9">
    <source>
        <dbReference type="ARBA" id="ARBA00022848"/>
    </source>
</evidence>
<dbReference type="GO" id="GO:0005506">
    <property type="term" value="F:iron ion binding"/>
    <property type="evidence" value="ECO:0007669"/>
    <property type="project" value="InterPro"/>
</dbReference>
<evidence type="ECO:0000256" key="2">
    <source>
        <dbReference type="ARBA" id="ARBA00003690"/>
    </source>
</evidence>
<gene>
    <name evidence="17" type="ORF">HAZT_HAZT008919</name>
</gene>
<dbReference type="SUPFAM" id="SSF48264">
    <property type="entry name" value="Cytochrome P450"/>
    <property type="match status" value="2"/>
</dbReference>
<dbReference type="EMBL" id="JQDR03006372">
    <property type="protein sequence ID" value="KAA0200343.1"/>
    <property type="molecule type" value="Genomic_DNA"/>
</dbReference>
<dbReference type="PANTHER" id="PTHR24300:SF375">
    <property type="entry name" value="CYTOCHROME P450 FAMILY"/>
    <property type="match status" value="1"/>
</dbReference>
<keyword evidence="16" id="KW-0732">Signal</keyword>
<evidence type="ECO:0000256" key="8">
    <source>
        <dbReference type="ARBA" id="ARBA00022824"/>
    </source>
</evidence>
<dbReference type="PROSITE" id="PS00086">
    <property type="entry name" value="CYTOCHROME_P450"/>
    <property type="match status" value="1"/>
</dbReference>
<name>A0A6A0H5G2_HYAAZ</name>
<proteinExistence type="inferred from homology"/>
<sequence length="523" mass="60816">MWVEIVLLFVLVLVYAVLRDRRPRNCPPGPFEIPFFGGLPILYEGPAEDLKKKYGDVVMYRTGSYRSVFLFDYNTAKEAMARLEFADRPDFFSTFSIDDQKLGGVVSSNGVHWQHDRRFVLRNLRNLGETRAFVNAIATCLQRKRDFFYNVNYGGHTLNRMGKSYLEEAINIEAKALVEDLKKYGGEAINYPDSFRTVALNIIWQMVASTRFDLRGTEVEVIYRVSKEFQTKMTPMMLLPSFVPVLDYLPKCVKNYLFNEHIVDEFFDQMKAVVKETIDQHLKNYDPDNVRDLMDEYIKGMKESEGDYDTFFRKGALGQIINDLFQAGSDTVNYQLKWVAYLLARYPEYATRMQQQIDAVVPRDRMVSLDDKPGLPLIEAFMMETMRYSSMITMNVQRSATRDTTINGYFIPKDTIIVVSNYSVHHDPRYWEEPDKFYPERFLDEKGTKFTAHKQGFFAFGSGRRQCVGELLARMELFLFTAAIVQHFDVRPPDGVDITAEDIRHYAGVRVPDDRKLVYKPRD</sequence>
<protein>
    <submittedName>
        <fullName evidence="17">Cytochrome P450 CYP3214A8</fullName>
    </submittedName>
</protein>
<dbReference type="InterPro" id="IPR036396">
    <property type="entry name" value="Cyt_P450_sf"/>
</dbReference>
<comment type="similarity">
    <text evidence="5 15">Belongs to the cytochrome P450 family.</text>
</comment>
<dbReference type="Pfam" id="PF00067">
    <property type="entry name" value="p450"/>
    <property type="match status" value="2"/>
</dbReference>
<keyword evidence="8" id="KW-0256">Endoplasmic reticulum</keyword>
<keyword evidence="7 14" id="KW-0479">Metal-binding</keyword>